<organism evidence="5 6">
    <name type="scientific">Giardia muris</name>
    <dbReference type="NCBI Taxonomy" id="5742"/>
    <lineage>
        <taxon>Eukaryota</taxon>
        <taxon>Metamonada</taxon>
        <taxon>Diplomonadida</taxon>
        <taxon>Hexamitidae</taxon>
        <taxon>Giardiinae</taxon>
        <taxon>Giardia</taxon>
    </lineage>
</organism>
<evidence type="ECO:0000313" key="5">
    <source>
        <dbReference type="EMBL" id="TNJ26807.1"/>
    </source>
</evidence>
<dbReference type="FunFam" id="3.40.50.300:FF:000586">
    <property type="entry name" value="Rab family GTPase"/>
    <property type="match status" value="1"/>
</dbReference>
<dbReference type="Pfam" id="PF00071">
    <property type="entry name" value="Ras"/>
    <property type="match status" value="1"/>
</dbReference>
<dbReference type="SUPFAM" id="SSF52540">
    <property type="entry name" value="P-loop containing nucleoside triphosphate hydrolases"/>
    <property type="match status" value="1"/>
</dbReference>
<dbReference type="PROSITE" id="PS51419">
    <property type="entry name" value="RAB"/>
    <property type="match status" value="1"/>
</dbReference>
<gene>
    <name evidence="5" type="ORF">GMRT_10614</name>
</gene>
<dbReference type="GO" id="GO:0012505">
    <property type="term" value="C:endomembrane system"/>
    <property type="evidence" value="ECO:0007669"/>
    <property type="project" value="UniProtKB-SubCell"/>
</dbReference>
<dbReference type="PRINTS" id="PR00449">
    <property type="entry name" value="RASTRNSFRMNG"/>
</dbReference>
<dbReference type="PANTHER" id="PTHR47979">
    <property type="entry name" value="DRAB11-RELATED"/>
    <property type="match status" value="1"/>
</dbReference>
<dbReference type="NCBIfam" id="TIGR00231">
    <property type="entry name" value="small_GTP"/>
    <property type="match status" value="1"/>
</dbReference>
<dbReference type="PROSITE" id="PS51421">
    <property type="entry name" value="RAS"/>
    <property type="match status" value="1"/>
</dbReference>
<dbReference type="OrthoDB" id="9989112at2759"/>
<proteinExistence type="inferred from homology"/>
<dbReference type="SMART" id="SM00174">
    <property type="entry name" value="RHO"/>
    <property type="match status" value="1"/>
</dbReference>
<sequence length="232" mass="25555">MPELAHHFTFKTILIGNSAVGKSCLVMRYVEKKFEPLHDVTIGVEYCNKTITLETEGGEERMVKLQIWDTAGQEQFRAITRSYYRGAAGVLLVYDVTNRESFDALTQWLTDLSTSTGVDMKTNASMVVALVGNKADLHEKRQVTTEEAETFAKEHHLLFTETSAKQDENVTQCFDTLAREILRRVDDGTLDWRNTDCGIKLGPAGGANGSGASSRGTQGGGLQSLLNRCPCA</sequence>
<dbReference type="AlphaFoldDB" id="A0A4Z1T1J0"/>
<evidence type="ECO:0000256" key="1">
    <source>
        <dbReference type="ARBA" id="ARBA00004308"/>
    </source>
</evidence>
<dbReference type="Gene3D" id="3.40.50.300">
    <property type="entry name" value="P-loop containing nucleotide triphosphate hydrolases"/>
    <property type="match status" value="1"/>
</dbReference>
<dbReference type="SMART" id="SM00176">
    <property type="entry name" value="RAN"/>
    <property type="match status" value="1"/>
</dbReference>
<dbReference type="Proteomes" id="UP000315496">
    <property type="component" value="Chromosome 4"/>
</dbReference>
<name>A0A4Z1T1J0_GIAMU</name>
<dbReference type="SMART" id="SM00175">
    <property type="entry name" value="RAB"/>
    <property type="match status" value="1"/>
</dbReference>
<dbReference type="EMBL" id="VDLU01000004">
    <property type="protein sequence ID" value="TNJ26807.1"/>
    <property type="molecule type" value="Genomic_DNA"/>
</dbReference>
<dbReference type="SMART" id="SM00173">
    <property type="entry name" value="RAS"/>
    <property type="match status" value="1"/>
</dbReference>
<evidence type="ECO:0000313" key="6">
    <source>
        <dbReference type="Proteomes" id="UP000315496"/>
    </source>
</evidence>
<dbReference type="PROSITE" id="PS51420">
    <property type="entry name" value="RHO"/>
    <property type="match status" value="1"/>
</dbReference>
<dbReference type="InterPro" id="IPR005225">
    <property type="entry name" value="Small_GTP-bd"/>
</dbReference>
<dbReference type="CDD" id="cd00154">
    <property type="entry name" value="Rab"/>
    <property type="match status" value="1"/>
</dbReference>
<keyword evidence="3" id="KW-0547">Nucleotide-binding</keyword>
<comment type="similarity">
    <text evidence="2">Belongs to the small GTPase superfamily. Rab family.</text>
</comment>
<evidence type="ECO:0000256" key="2">
    <source>
        <dbReference type="ARBA" id="ARBA00006270"/>
    </source>
</evidence>
<evidence type="ECO:0000256" key="4">
    <source>
        <dbReference type="ARBA" id="ARBA00023136"/>
    </source>
</evidence>
<dbReference type="GO" id="GO:0005525">
    <property type="term" value="F:GTP binding"/>
    <property type="evidence" value="ECO:0007669"/>
    <property type="project" value="InterPro"/>
</dbReference>
<accession>A0A4Z1T1J0</accession>
<comment type="subcellular location">
    <subcellularLocation>
        <location evidence="1">Endomembrane system</location>
    </subcellularLocation>
</comment>
<evidence type="ECO:0000256" key="3">
    <source>
        <dbReference type="ARBA" id="ARBA00022741"/>
    </source>
</evidence>
<comment type="caution">
    <text evidence="5">The sequence shown here is derived from an EMBL/GenBank/DDBJ whole genome shotgun (WGS) entry which is preliminary data.</text>
</comment>
<dbReference type="VEuPathDB" id="GiardiaDB:GMRT_10614"/>
<dbReference type="GO" id="GO:0003924">
    <property type="term" value="F:GTPase activity"/>
    <property type="evidence" value="ECO:0007669"/>
    <property type="project" value="InterPro"/>
</dbReference>
<keyword evidence="4" id="KW-0472">Membrane</keyword>
<dbReference type="InterPro" id="IPR027417">
    <property type="entry name" value="P-loop_NTPase"/>
</dbReference>
<protein>
    <submittedName>
        <fullName evidence="5">Rab2b</fullName>
    </submittedName>
</protein>
<dbReference type="InterPro" id="IPR001806">
    <property type="entry name" value="Small_GTPase"/>
</dbReference>
<reference evidence="5 6" key="1">
    <citation type="submission" date="2019-05" db="EMBL/GenBank/DDBJ databases">
        <title>The compact genome of Giardia muris reveals important steps in the evolution of intestinal protozoan parasites.</title>
        <authorList>
            <person name="Xu F."/>
            <person name="Jimenez-Gonzalez A."/>
            <person name="Einarsson E."/>
            <person name="Astvaldsson A."/>
            <person name="Peirasmaki D."/>
            <person name="Eckmann L."/>
            <person name="Andersson J.O."/>
            <person name="Svard S.G."/>
            <person name="Jerlstrom-Hultqvist J."/>
        </authorList>
    </citation>
    <scope>NUCLEOTIDE SEQUENCE [LARGE SCALE GENOMIC DNA]</scope>
    <source>
        <strain evidence="5 6">Roberts-Thomson</strain>
    </source>
</reference>
<dbReference type="InterPro" id="IPR050209">
    <property type="entry name" value="Rab_GTPases_membrane_traffic"/>
</dbReference>
<keyword evidence="6" id="KW-1185">Reference proteome</keyword>